<accession>I0UTS5</accession>
<dbReference type="EMBL" id="AJJQ01000027">
    <property type="protein sequence ID" value="EID51278.1"/>
    <property type="molecule type" value="Genomic_DNA"/>
</dbReference>
<evidence type="ECO:0000313" key="1">
    <source>
        <dbReference type="EMBL" id="EID51278.1"/>
    </source>
</evidence>
<gene>
    <name evidence="1" type="ORF">HMPREF1324_1823</name>
</gene>
<evidence type="ECO:0000313" key="2">
    <source>
        <dbReference type="Proteomes" id="UP000004863"/>
    </source>
</evidence>
<comment type="caution">
    <text evidence="1">The sequence shown here is derived from an EMBL/GenBank/DDBJ whole genome shotgun (WGS) entry which is preliminary data.</text>
</comment>
<keyword evidence="2" id="KW-1185">Reference proteome</keyword>
<sequence length="60" mass="6237">MRPQYLKLSGEERDLAGGAGAGAVASAGVTVRPLANYGKNPRTSRGRGGIVVLKQMSRIP</sequence>
<protein>
    <submittedName>
        <fullName evidence="1">Uncharacterized protein</fullName>
    </submittedName>
</protein>
<name>I0UTS5_9MICC</name>
<organism evidence="1 2">
    <name type="scientific">Rothia aeria F0474</name>
    <dbReference type="NCBI Taxonomy" id="1125724"/>
    <lineage>
        <taxon>Bacteria</taxon>
        <taxon>Bacillati</taxon>
        <taxon>Actinomycetota</taxon>
        <taxon>Actinomycetes</taxon>
        <taxon>Micrococcales</taxon>
        <taxon>Micrococcaceae</taxon>
        <taxon>Rothia</taxon>
    </lineage>
</organism>
<proteinExistence type="predicted"/>
<dbReference type="AlphaFoldDB" id="I0UTS5"/>
<reference evidence="1" key="1">
    <citation type="submission" date="2012-03" db="EMBL/GenBank/DDBJ databases">
        <authorList>
            <person name="Durkin A.S."/>
            <person name="McCorrison J."/>
            <person name="Torralba M."/>
            <person name="Gillis M."/>
            <person name="Methe B."/>
            <person name="Sutton G."/>
            <person name="Nelson K.E."/>
        </authorList>
    </citation>
    <scope>NUCLEOTIDE SEQUENCE [LARGE SCALE GENOMIC DNA]</scope>
    <source>
        <strain evidence="1">F0474</strain>
    </source>
</reference>
<dbReference type="Proteomes" id="UP000004863">
    <property type="component" value="Unassembled WGS sequence"/>
</dbReference>